<sequence>MAIGLSTYSFFWRASERVANPLDLPAMLEQTAALGATVFQICDYKGLETFSVSQLRDLKQQADALGLTLELGTRGLETSHLRKYLEYAAILDARLLRSMFNSNTSKPTPNQAFALLEAIMPAFVEQNVKLALETYEQVPTRTILDAVERVDSPWLGICLDPGNCVAALEHPTQVIDMTANRVLNLHVKDFSFSRRDGWVGFTFAGCPMGEGLLDYDYMKARVRPNERQINQIIEHWLPWQQDAATTCALEDQWTRHNLNYLNTKQSEE</sequence>
<name>A0A085V667_PSESX</name>
<dbReference type="InterPro" id="IPR050312">
    <property type="entry name" value="IolE/XylAMocC-like"/>
</dbReference>
<keyword evidence="2" id="KW-0413">Isomerase</keyword>
<dbReference type="RefSeq" id="WP_020291318.1">
    <property type="nucleotide sequence ID" value="NZ_JPQT01000108.1"/>
</dbReference>
<accession>A0A085V667</accession>
<dbReference type="EMBL" id="JPQT01000108">
    <property type="protein sequence ID" value="KFE50930.1"/>
    <property type="molecule type" value="Genomic_DNA"/>
</dbReference>
<comment type="caution">
    <text evidence="2">The sequence shown here is derived from an EMBL/GenBank/DDBJ whole genome shotgun (WGS) entry which is preliminary data.</text>
</comment>
<dbReference type="SUPFAM" id="SSF51658">
    <property type="entry name" value="Xylose isomerase-like"/>
    <property type="match status" value="1"/>
</dbReference>
<feature type="domain" description="Xylose isomerase-like TIM barrel" evidence="1">
    <location>
        <begin position="29"/>
        <end position="239"/>
    </location>
</feature>
<evidence type="ECO:0000259" key="1">
    <source>
        <dbReference type="Pfam" id="PF01261"/>
    </source>
</evidence>
<dbReference type="AlphaFoldDB" id="A0A085V667"/>
<dbReference type="PATRIC" id="fig|317.174.peg.3282"/>
<evidence type="ECO:0000313" key="2">
    <source>
        <dbReference type="EMBL" id="KFE50930.1"/>
    </source>
</evidence>
<dbReference type="PANTHER" id="PTHR12110">
    <property type="entry name" value="HYDROXYPYRUVATE ISOMERASE"/>
    <property type="match status" value="1"/>
</dbReference>
<reference evidence="2 3" key="1">
    <citation type="submission" date="2014-07" db="EMBL/GenBank/DDBJ databases">
        <title>Draft Genome Sequences of Environmental Pseudomonas syringae strains.</title>
        <authorList>
            <person name="Baltrus D.A."/>
            <person name="Berge O."/>
            <person name="Morris C."/>
        </authorList>
    </citation>
    <scope>NUCLEOTIDE SEQUENCE [LARGE SCALE GENOMIC DNA]</scope>
    <source>
        <strain evidence="2 3">CEB003</strain>
    </source>
</reference>
<organism evidence="2 3">
    <name type="scientific">Pseudomonas syringae</name>
    <dbReference type="NCBI Taxonomy" id="317"/>
    <lineage>
        <taxon>Bacteria</taxon>
        <taxon>Pseudomonadati</taxon>
        <taxon>Pseudomonadota</taxon>
        <taxon>Gammaproteobacteria</taxon>
        <taxon>Pseudomonadales</taxon>
        <taxon>Pseudomonadaceae</taxon>
        <taxon>Pseudomonas</taxon>
    </lineage>
</organism>
<proteinExistence type="predicted"/>
<protein>
    <submittedName>
        <fullName evidence="2">Sugar phosphate isomerase</fullName>
    </submittedName>
</protein>
<dbReference type="InterPro" id="IPR036237">
    <property type="entry name" value="Xyl_isomerase-like_sf"/>
</dbReference>
<dbReference type="GO" id="GO:0016853">
    <property type="term" value="F:isomerase activity"/>
    <property type="evidence" value="ECO:0007669"/>
    <property type="project" value="UniProtKB-KW"/>
</dbReference>
<dbReference type="InterPro" id="IPR013022">
    <property type="entry name" value="Xyl_isomerase-like_TIM-brl"/>
</dbReference>
<evidence type="ECO:0000313" key="3">
    <source>
        <dbReference type="Proteomes" id="UP000028643"/>
    </source>
</evidence>
<dbReference type="Proteomes" id="UP000028643">
    <property type="component" value="Unassembled WGS sequence"/>
</dbReference>
<dbReference type="PANTHER" id="PTHR12110:SF52">
    <property type="entry name" value="XYLOSE ISOMERASE"/>
    <property type="match status" value="1"/>
</dbReference>
<dbReference type="Gene3D" id="3.20.20.150">
    <property type="entry name" value="Divalent-metal-dependent TIM barrel enzymes"/>
    <property type="match status" value="1"/>
</dbReference>
<dbReference type="Pfam" id="PF01261">
    <property type="entry name" value="AP_endonuc_2"/>
    <property type="match status" value="1"/>
</dbReference>
<gene>
    <name evidence="2" type="ORF">IV02_16045</name>
</gene>